<comment type="caution">
    <text evidence="1">The sequence shown here is derived from an EMBL/GenBank/DDBJ whole genome shotgun (WGS) entry which is preliminary data.</text>
</comment>
<dbReference type="AlphaFoldDB" id="A0A1A9QCY2"/>
<name>A0A1A9QCY2_9MOLU</name>
<protein>
    <submittedName>
        <fullName evidence="1">Uncharacterized protein</fullName>
    </submittedName>
</protein>
<dbReference type="RefSeq" id="WP_187150475.1">
    <property type="nucleotide sequence ID" value="NZ_LWUJ01000012.1"/>
</dbReference>
<gene>
    <name evidence="1" type="ORF">A6V39_04185</name>
</gene>
<dbReference type="Proteomes" id="UP000077623">
    <property type="component" value="Unassembled WGS sequence"/>
</dbReference>
<keyword evidence="2" id="KW-1185">Reference proteome</keyword>
<evidence type="ECO:0000313" key="1">
    <source>
        <dbReference type="EMBL" id="OAL10088.1"/>
    </source>
</evidence>
<organism evidence="1 2">
    <name type="scientific">Candidatus Mycoplasma haematobovis</name>
    <dbReference type="NCBI Taxonomy" id="432608"/>
    <lineage>
        <taxon>Bacteria</taxon>
        <taxon>Bacillati</taxon>
        <taxon>Mycoplasmatota</taxon>
        <taxon>Mollicutes</taxon>
        <taxon>Mycoplasmataceae</taxon>
        <taxon>Mycoplasma</taxon>
    </lineage>
</organism>
<proteinExistence type="predicted"/>
<sequence>MSAAVVTSVWLAFCLNAAKDIFIYFAGKNSKIRDGLLWCKKKYLIAKTPFPVFLKHYTDFIREKNEIFEIMMADYQDKVPDNPIFFFPALSQYWLLKKTLIQQYEKILNIYLIDYEYDIFEDEIRKAKTKKTKGSLNKLIWKIQRIDPTFKEEFAKCEANTKFLENLIKGNRQSVMDIEDSGDEAPIEFDITGFDQAQIADTLLDFISNQNVFLSKDWSLFSSNKIRNIEKFELFTDAKIIKKYVKLLKVKMKHGDTEDLLRITKSLDEAWSYLLSKLDNTNKHLEDKFLKSERKYAKVYYKLLIKKYINVESKPPLETLTSSDAVLIINRSFAYYQEREQLIEESRQTNKNRDKWRIAFRLWELNEIRKHICKTYLDIDTDFSKWVSSYEKLTSLASRSSTAPEQEILRQAEEFLKKPINPADIFDLNNFAS</sequence>
<reference evidence="2" key="1">
    <citation type="submission" date="2016-04" db="EMBL/GenBank/DDBJ databases">
        <authorList>
            <person name="Quiroz-Castaneda R.E."/>
            <person name="Martinez-Ocampo F."/>
        </authorList>
    </citation>
    <scope>NUCLEOTIDE SEQUENCE [LARGE SCALE GENOMIC DNA]</scope>
    <source>
        <strain evidence="2">INIFAP01</strain>
    </source>
</reference>
<dbReference type="EMBL" id="LWUJ01000012">
    <property type="protein sequence ID" value="OAL10088.1"/>
    <property type="molecule type" value="Genomic_DNA"/>
</dbReference>
<evidence type="ECO:0000313" key="2">
    <source>
        <dbReference type="Proteomes" id="UP000077623"/>
    </source>
</evidence>
<accession>A0A1A9QCY2</accession>